<sequence>MPVPQNKDELLKAIENNYCNLIRDLREIPENLVDQRSLDGHVTGTAMSVTNLVAYLVGWNELVLKWLTKDAAGQPIDFPDTGYKWNELGKLAQRFYRDYDDTPYRQLLDRLDSAKREIVALVEKSSNERLYGSAWHEKWAMGRMIQFNTSSPYDNARKRLRKWIKAQAILRNSQVS</sequence>
<dbReference type="InterPro" id="IPR012550">
    <property type="entry name" value="DUF1706"/>
</dbReference>
<dbReference type="PANTHER" id="PTHR40658">
    <property type="match status" value="1"/>
</dbReference>
<proteinExistence type="predicted"/>
<dbReference type="AlphaFoldDB" id="A0A8E1WA64"/>
<dbReference type="PIRSF" id="PIRSF031551">
    <property type="entry name" value="DUF1706"/>
    <property type="match status" value="1"/>
</dbReference>
<dbReference type="InterPro" id="IPR034660">
    <property type="entry name" value="DinB/YfiT-like"/>
</dbReference>
<reference evidence="1 2" key="1">
    <citation type="submission" date="2020-08" db="EMBL/GenBank/DDBJ databases">
        <title>Genomic Encyclopedia of Type Strains, Phase IV (KMG-IV): sequencing the most valuable type-strain genomes for metagenomic binning, comparative biology and taxonomic classification.</title>
        <authorList>
            <person name="Goeker M."/>
        </authorList>
    </citation>
    <scope>NUCLEOTIDE SEQUENCE [LARGE SCALE GENOMIC DNA]</scope>
    <source>
        <strain evidence="1 2">DSM 17454</strain>
    </source>
</reference>
<dbReference type="RefSeq" id="WP_184767457.1">
    <property type="nucleotide sequence ID" value="NZ_JACHGI010000001.1"/>
</dbReference>
<evidence type="ECO:0000313" key="1">
    <source>
        <dbReference type="EMBL" id="MBB6464925.1"/>
    </source>
</evidence>
<dbReference type="Pfam" id="PF08020">
    <property type="entry name" value="DUF1706"/>
    <property type="match status" value="1"/>
</dbReference>
<evidence type="ECO:0000313" key="2">
    <source>
        <dbReference type="Proteomes" id="UP000532373"/>
    </source>
</evidence>
<dbReference type="EMBL" id="JACHGI010000001">
    <property type="protein sequence ID" value="MBB6464925.1"/>
    <property type="molecule type" value="Genomic_DNA"/>
</dbReference>
<comment type="caution">
    <text evidence="1">The sequence shown here is derived from an EMBL/GenBank/DDBJ whole genome shotgun (WGS) entry which is preliminary data.</text>
</comment>
<name>A0A8E1WA64_9HYPH</name>
<gene>
    <name evidence="1" type="ORF">HNQ96_000772</name>
</gene>
<dbReference type="Gene3D" id="1.20.120.450">
    <property type="entry name" value="dinb family like domain"/>
    <property type="match status" value="1"/>
</dbReference>
<dbReference type="Proteomes" id="UP000532373">
    <property type="component" value="Unassembled WGS sequence"/>
</dbReference>
<evidence type="ECO:0008006" key="3">
    <source>
        <dbReference type="Google" id="ProtNLM"/>
    </source>
</evidence>
<protein>
    <recommendedName>
        <fullName evidence="3">ClbS/DfsB family four-helix bundle protein</fullName>
    </recommendedName>
</protein>
<organism evidence="1 2">
    <name type="scientific">Aminobacter carboxidus</name>
    <dbReference type="NCBI Taxonomy" id="376165"/>
    <lineage>
        <taxon>Bacteria</taxon>
        <taxon>Pseudomonadati</taxon>
        <taxon>Pseudomonadota</taxon>
        <taxon>Alphaproteobacteria</taxon>
        <taxon>Hyphomicrobiales</taxon>
        <taxon>Phyllobacteriaceae</taxon>
        <taxon>Aminobacter</taxon>
    </lineage>
</organism>
<dbReference type="PANTHER" id="PTHR40658:SF3">
    <property type="entry name" value="CLBS_DFSB FAMILY FOUR-HELIX BUNDLE PROTEIN"/>
    <property type="match status" value="1"/>
</dbReference>
<accession>A0A8E1WA64</accession>